<evidence type="ECO:0000313" key="1">
    <source>
        <dbReference type="EnsemblPlants" id="OBART03G10290.1"/>
    </source>
</evidence>
<dbReference type="PaxDb" id="65489-OBART03G10290.1"/>
<organism evidence="1">
    <name type="scientific">Oryza barthii</name>
    <dbReference type="NCBI Taxonomy" id="65489"/>
    <lineage>
        <taxon>Eukaryota</taxon>
        <taxon>Viridiplantae</taxon>
        <taxon>Streptophyta</taxon>
        <taxon>Embryophyta</taxon>
        <taxon>Tracheophyta</taxon>
        <taxon>Spermatophyta</taxon>
        <taxon>Magnoliopsida</taxon>
        <taxon>Liliopsida</taxon>
        <taxon>Poales</taxon>
        <taxon>Poaceae</taxon>
        <taxon>BOP clade</taxon>
        <taxon>Oryzoideae</taxon>
        <taxon>Oryzeae</taxon>
        <taxon>Oryzinae</taxon>
        <taxon>Oryza</taxon>
    </lineage>
</organism>
<evidence type="ECO:0000313" key="2">
    <source>
        <dbReference type="Proteomes" id="UP000026960"/>
    </source>
</evidence>
<name>A0A0D3FG47_9ORYZ</name>
<dbReference type="HOGENOM" id="CLU_2403119_0_0_1"/>
<proteinExistence type="predicted"/>
<protein>
    <submittedName>
        <fullName evidence="1">Uncharacterized protein</fullName>
    </submittedName>
</protein>
<sequence length="93" mass="10700">MGFAARQWLIHTRANRAVGYVESQIKELHPYIDSLQFGGEGVDPSNKNSILRFEKLDSCREKIDPAARASVRMHEVDQRELEISWWSSRTLLG</sequence>
<keyword evidence="2" id="KW-1185">Reference proteome</keyword>
<dbReference type="Gramene" id="OBART03G10290.1">
    <property type="protein sequence ID" value="OBART03G10290.1"/>
    <property type="gene ID" value="OBART03G10290"/>
</dbReference>
<dbReference type="EnsemblPlants" id="OBART03G10290.1">
    <property type="protein sequence ID" value="OBART03G10290.1"/>
    <property type="gene ID" value="OBART03G10290"/>
</dbReference>
<reference evidence="1" key="2">
    <citation type="submission" date="2015-03" db="UniProtKB">
        <authorList>
            <consortium name="EnsemblPlants"/>
        </authorList>
    </citation>
    <scope>IDENTIFICATION</scope>
</reference>
<accession>A0A0D3FG47</accession>
<reference evidence="1" key="1">
    <citation type="journal article" date="2009" name="Rice">
        <title>De Novo Next Generation Sequencing of Plant Genomes.</title>
        <authorList>
            <person name="Rounsley S."/>
            <person name="Marri P.R."/>
            <person name="Yu Y."/>
            <person name="He R."/>
            <person name="Sisneros N."/>
            <person name="Goicoechea J.L."/>
            <person name="Lee S.J."/>
            <person name="Angelova A."/>
            <person name="Kudrna D."/>
            <person name="Luo M."/>
            <person name="Affourtit J."/>
            <person name="Desany B."/>
            <person name="Knight J."/>
            <person name="Niazi F."/>
            <person name="Egholm M."/>
            <person name="Wing R.A."/>
        </authorList>
    </citation>
    <scope>NUCLEOTIDE SEQUENCE [LARGE SCALE GENOMIC DNA]</scope>
    <source>
        <strain evidence="1">cv. IRGC 105608</strain>
    </source>
</reference>
<dbReference type="Proteomes" id="UP000026960">
    <property type="component" value="Chromosome 3"/>
</dbReference>
<dbReference type="AlphaFoldDB" id="A0A0D3FG47"/>